<comment type="function">
    <text evidence="9">Catalyzes the decarboxylative condensation of pimeloyl-[acyl-carrier protein] and L-alanine to produce 8-amino-7-oxononanoate (AON), [acyl-carrier protein], and carbon dioxide.</text>
</comment>
<comment type="subunit">
    <text evidence="4 9">Homodimer.</text>
</comment>
<dbReference type="Pfam" id="PF00155">
    <property type="entry name" value="Aminotran_1_2"/>
    <property type="match status" value="1"/>
</dbReference>
<gene>
    <name evidence="9" type="primary">bioF</name>
    <name evidence="12" type="ORF">TMS3_0100440</name>
</gene>
<evidence type="ECO:0000256" key="4">
    <source>
        <dbReference type="ARBA" id="ARBA00011738"/>
    </source>
</evidence>
<dbReference type="STRING" id="1395571.TMS3_0100440"/>
<evidence type="ECO:0000256" key="6">
    <source>
        <dbReference type="ARBA" id="ARBA00022756"/>
    </source>
</evidence>
<feature type="domain" description="Aminotransferase class I/classII large" evidence="11">
    <location>
        <begin position="38"/>
        <end position="378"/>
    </location>
</feature>
<keyword evidence="7 9" id="KW-0663">Pyridoxal phosphate</keyword>
<dbReference type="PROSITE" id="PS00599">
    <property type="entry name" value="AA_TRANSFER_CLASS_2"/>
    <property type="match status" value="1"/>
</dbReference>
<feature type="binding site" evidence="9">
    <location>
        <begin position="106"/>
        <end position="107"/>
    </location>
    <ligand>
        <name>pyridoxal 5'-phosphate</name>
        <dbReference type="ChEBI" id="CHEBI:597326"/>
    </ligand>
</feature>
<comment type="pathway">
    <text evidence="2 9">Cofactor biosynthesis; biotin biosynthesis.</text>
</comment>
<dbReference type="HAMAP" id="MF_01693">
    <property type="entry name" value="BioF_aminotrans_2"/>
    <property type="match status" value="1"/>
</dbReference>
<dbReference type="GO" id="GO:0008710">
    <property type="term" value="F:8-amino-7-oxononanoate synthase activity"/>
    <property type="evidence" value="ECO:0007669"/>
    <property type="project" value="UniProtKB-UniRule"/>
</dbReference>
<evidence type="ECO:0000256" key="2">
    <source>
        <dbReference type="ARBA" id="ARBA00004746"/>
    </source>
</evidence>
<accession>A0A0A1YN00</accession>
<evidence type="ECO:0000259" key="11">
    <source>
        <dbReference type="Pfam" id="PF00155"/>
    </source>
</evidence>
<feature type="binding site" evidence="9">
    <location>
        <position position="131"/>
    </location>
    <ligand>
        <name>substrate</name>
    </ligand>
</feature>
<feature type="binding site" evidence="9">
    <location>
        <position position="204"/>
    </location>
    <ligand>
        <name>pyridoxal 5'-phosphate</name>
        <dbReference type="ChEBI" id="CHEBI:597326"/>
    </ligand>
</feature>
<comment type="similarity">
    <text evidence="3 9">Belongs to the class-II pyridoxal-phosphate-dependent aminotransferase family. BioF subfamily.</text>
</comment>
<keyword evidence="6 9" id="KW-0093">Biotin biosynthesis</keyword>
<dbReference type="GO" id="GO:0009102">
    <property type="term" value="P:biotin biosynthetic process"/>
    <property type="evidence" value="ECO:0007669"/>
    <property type="project" value="UniProtKB-UniRule"/>
</dbReference>
<evidence type="ECO:0000313" key="13">
    <source>
        <dbReference type="Proteomes" id="UP000030063"/>
    </source>
</evidence>
<evidence type="ECO:0000256" key="7">
    <source>
        <dbReference type="ARBA" id="ARBA00022898"/>
    </source>
</evidence>
<feature type="modified residue" description="N6-(pyridoxal phosphate)lysine" evidence="9 10">
    <location>
        <position position="236"/>
    </location>
</feature>
<dbReference type="Proteomes" id="UP000030063">
    <property type="component" value="Unassembled WGS sequence"/>
</dbReference>
<dbReference type="NCBIfam" id="TIGR00858">
    <property type="entry name" value="bioF"/>
    <property type="match status" value="1"/>
</dbReference>
<dbReference type="InterPro" id="IPR001917">
    <property type="entry name" value="Aminotrans_II_pyridoxalP_BS"/>
</dbReference>
<dbReference type="UniPathway" id="UPA00078"/>
<dbReference type="PANTHER" id="PTHR13693">
    <property type="entry name" value="CLASS II AMINOTRANSFERASE/8-AMINO-7-OXONONANOATE SYNTHASE"/>
    <property type="match status" value="1"/>
</dbReference>
<comment type="caution">
    <text evidence="12">The sequence shown here is derived from an EMBL/GenBank/DDBJ whole genome shotgun (WGS) entry which is preliminary data.</text>
</comment>
<evidence type="ECO:0000313" key="12">
    <source>
        <dbReference type="EMBL" id="KFX70446.1"/>
    </source>
</evidence>
<feature type="binding site" evidence="9">
    <location>
        <position position="19"/>
    </location>
    <ligand>
        <name>substrate</name>
    </ligand>
</feature>
<dbReference type="InterPro" id="IPR015421">
    <property type="entry name" value="PyrdxlP-dep_Trfase_major"/>
</dbReference>
<evidence type="ECO:0000256" key="3">
    <source>
        <dbReference type="ARBA" id="ARBA00010008"/>
    </source>
</evidence>
<dbReference type="OrthoDB" id="9807157at2"/>
<feature type="binding site" evidence="9">
    <location>
        <position position="233"/>
    </location>
    <ligand>
        <name>pyridoxal 5'-phosphate</name>
        <dbReference type="ChEBI" id="CHEBI:597326"/>
    </ligand>
</feature>
<dbReference type="EMBL" id="AWSQ01000001">
    <property type="protein sequence ID" value="KFX70446.1"/>
    <property type="molecule type" value="Genomic_DNA"/>
</dbReference>
<reference evidence="12 13" key="1">
    <citation type="journal article" date="2014" name="Genome Announc.">
        <title>Draft Genome Sequence of Petroleum Oil-Degrading Marine Bacterium Pseudomonas taeanensis Strain MS-3, Isolated from a Crude Oil-Contaminated Seashore.</title>
        <authorList>
            <person name="Lee S.Y."/>
            <person name="Kim S.H."/>
            <person name="Lee D.G."/>
            <person name="Shin S."/>
            <person name="Yun S.H."/>
            <person name="Choi C.W."/>
            <person name="Chung Y.H."/>
            <person name="Choi J.S."/>
            <person name="Kahng H.Y."/>
            <person name="Kim S.I."/>
        </authorList>
    </citation>
    <scope>NUCLEOTIDE SEQUENCE [LARGE SCALE GENOMIC DNA]</scope>
    <source>
        <strain evidence="12 13">MS-3</strain>
    </source>
</reference>
<dbReference type="InterPro" id="IPR015424">
    <property type="entry name" value="PyrdxlP-dep_Trfase"/>
</dbReference>
<name>A0A0A1YN00_9PSED</name>
<feature type="binding site" evidence="9">
    <location>
        <position position="176"/>
    </location>
    <ligand>
        <name>pyridoxal 5'-phosphate</name>
        <dbReference type="ChEBI" id="CHEBI:597326"/>
    </ligand>
</feature>
<dbReference type="SUPFAM" id="SSF53383">
    <property type="entry name" value="PLP-dependent transferases"/>
    <property type="match status" value="1"/>
</dbReference>
<keyword evidence="5 9" id="KW-0808">Transferase</keyword>
<dbReference type="Gene3D" id="3.40.640.10">
    <property type="entry name" value="Type I PLP-dependent aspartate aminotransferase-like (Major domain)"/>
    <property type="match status" value="1"/>
</dbReference>
<comment type="catalytic activity">
    <reaction evidence="8 9">
        <text>6-carboxyhexanoyl-[ACP] + L-alanine + H(+) = (8S)-8-amino-7-oxononanoate + holo-[ACP] + CO2</text>
        <dbReference type="Rhea" id="RHEA:42288"/>
        <dbReference type="Rhea" id="RHEA-COMP:9685"/>
        <dbReference type="Rhea" id="RHEA-COMP:9955"/>
        <dbReference type="ChEBI" id="CHEBI:15378"/>
        <dbReference type="ChEBI" id="CHEBI:16526"/>
        <dbReference type="ChEBI" id="CHEBI:57972"/>
        <dbReference type="ChEBI" id="CHEBI:64479"/>
        <dbReference type="ChEBI" id="CHEBI:78846"/>
        <dbReference type="ChEBI" id="CHEBI:149468"/>
        <dbReference type="EC" id="2.3.1.47"/>
    </reaction>
</comment>
<dbReference type="AlphaFoldDB" id="A0A0A1YN00"/>
<dbReference type="GO" id="GO:0030170">
    <property type="term" value="F:pyridoxal phosphate binding"/>
    <property type="evidence" value="ECO:0007669"/>
    <property type="project" value="UniProtKB-UniRule"/>
</dbReference>
<protein>
    <recommendedName>
        <fullName evidence="9">8-amino-7-oxononanoate synthase</fullName>
        <shortName evidence="9">AONS</shortName>
        <ecNumber evidence="9">2.3.1.47</ecNumber>
    </recommendedName>
    <alternativeName>
        <fullName evidence="9">7-keto-8-amino-pelargonic acid synthase</fullName>
        <shortName evidence="9">7-KAP synthase</shortName>
        <shortName evidence="9">KAPA synthase</shortName>
    </alternativeName>
    <alternativeName>
        <fullName evidence="9">8-amino-7-ketopelargonate synthase</fullName>
    </alternativeName>
</protein>
<evidence type="ECO:0000256" key="10">
    <source>
        <dbReference type="PIRSR" id="PIRSR604723-51"/>
    </source>
</evidence>
<dbReference type="RefSeq" id="WP_025163259.1">
    <property type="nucleotide sequence ID" value="NZ_AWSQ01000001.1"/>
</dbReference>
<dbReference type="Gene3D" id="3.90.1150.10">
    <property type="entry name" value="Aspartate Aminotransferase, domain 1"/>
    <property type="match status" value="1"/>
</dbReference>
<comment type="cofactor">
    <cofactor evidence="1 9 10">
        <name>pyridoxal 5'-phosphate</name>
        <dbReference type="ChEBI" id="CHEBI:597326"/>
    </cofactor>
</comment>
<dbReference type="PANTHER" id="PTHR13693:SF100">
    <property type="entry name" value="8-AMINO-7-OXONONANOATE SYNTHASE"/>
    <property type="match status" value="1"/>
</dbReference>
<organism evidence="12 13">
    <name type="scientific">Pseudomonas taeanensis MS-3</name>
    <dbReference type="NCBI Taxonomy" id="1395571"/>
    <lineage>
        <taxon>Bacteria</taxon>
        <taxon>Pseudomonadati</taxon>
        <taxon>Pseudomonadota</taxon>
        <taxon>Gammaproteobacteria</taxon>
        <taxon>Pseudomonadales</taxon>
        <taxon>Pseudomonadaceae</taxon>
        <taxon>Pseudomonas</taxon>
    </lineage>
</organism>
<feature type="binding site" evidence="9">
    <location>
        <position position="350"/>
    </location>
    <ligand>
        <name>substrate</name>
    </ligand>
</feature>
<evidence type="ECO:0000256" key="9">
    <source>
        <dbReference type="HAMAP-Rule" id="MF_01693"/>
    </source>
</evidence>
<dbReference type="CDD" id="cd06454">
    <property type="entry name" value="KBL_like"/>
    <property type="match status" value="1"/>
</dbReference>
<dbReference type="InterPro" id="IPR022834">
    <property type="entry name" value="AONS_Proteobacteria"/>
</dbReference>
<evidence type="ECO:0000256" key="1">
    <source>
        <dbReference type="ARBA" id="ARBA00001933"/>
    </source>
</evidence>
<dbReference type="eggNOG" id="COG0156">
    <property type="taxonomic scope" value="Bacteria"/>
</dbReference>
<evidence type="ECO:0000256" key="8">
    <source>
        <dbReference type="ARBA" id="ARBA00047715"/>
    </source>
</evidence>
<evidence type="ECO:0000256" key="5">
    <source>
        <dbReference type="ARBA" id="ARBA00022679"/>
    </source>
</evidence>
<dbReference type="InterPro" id="IPR015422">
    <property type="entry name" value="PyrdxlP-dep_Trfase_small"/>
</dbReference>
<sequence>MPFDLATRLAERRAAHLYRQRPLLDSPQGPLVRVDGRELLAFCSNDYLGLANHPQVIEAWRAGAHRWGVGGGASHLVIGHSTPHHELEEALAAFTGRPRALLFSTGYMANLGAVTALLGQGDTVLEDRLNHASLLDAGLLSGARFSRYLHNDAQSLAGRLAKANGNTLVVTDGVFSMDGDLADLPALCAEAKQRDAWVMVDDAHGFGPLGATGGGIVEHFGLGPDDVQVLVGTLGKAFGTAGAFVAGSEELIETLVQFARPYIYTTSQPPALACATLKSLELLRSEHWRREHLATLIQRFRAGAEAIGLSLVDSPTPIQPIMVGDSDRALRLSQMLRERGLLVTAIRPPTVPAGSARLRVTLSAAHSVAQLELLLEALAECWPQLATVEEDKGNA</sequence>
<keyword evidence="13" id="KW-1185">Reference proteome</keyword>
<dbReference type="InterPro" id="IPR050087">
    <property type="entry name" value="AON_synthase_class-II"/>
</dbReference>
<dbReference type="InterPro" id="IPR004723">
    <property type="entry name" value="AONS_Archaea/Proteobacteria"/>
</dbReference>
<dbReference type="InterPro" id="IPR004839">
    <property type="entry name" value="Aminotransferase_I/II_large"/>
</dbReference>
<proteinExistence type="inferred from homology"/>
<dbReference type="EC" id="2.3.1.47" evidence="9"/>